<organism evidence="3 4">
    <name type="scientific">Kistimonas scapharcae</name>
    <dbReference type="NCBI Taxonomy" id="1036133"/>
    <lineage>
        <taxon>Bacteria</taxon>
        <taxon>Pseudomonadati</taxon>
        <taxon>Pseudomonadota</taxon>
        <taxon>Gammaproteobacteria</taxon>
        <taxon>Oceanospirillales</taxon>
        <taxon>Endozoicomonadaceae</taxon>
        <taxon>Kistimonas</taxon>
    </lineage>
</organism>
<dbReference type="InterPro" id="IPR051603">
    <property type="entry name" value="Zinc-ADH_QOR/CCCR"/>
</dbReference>
<keyword evidence="4" id="KW-1185">Reference proteome</keyword>
<dbReference type="Gene3D" id="3.40.50.720">
    <property type="entry name" value="NAD(P)-binding Rossmann-like Domain"/>
    <property type="match status" value="1"/>
</dbReference>
<dbReference type="EMBL" id="BAABFL010000134">
    <property type="protein sequence ID" value="GAA4649483.1"/>
    <property type="molecule type" value="Genomic_DNA"/>
</dbReference>
<dbReference type="Pfam" id="PF13602">
    <property type="entry name" value="ADH_zinc_N_2"/>
    <property type="match status" value="1"/>
</dbReference>
<dbReference type="Pfam" id="PF08240">
    <property type="entry name" value="ADH_N"/>
    <property type="match status" value="1"/>
</dbReference>
<dbReference type="RefSeq" id="WP_345195340.1">
    <property type="nucleotide sequence ID" value="NZ_BAABFL010000134.1"/>
</dbReference>
<comment type="caution">
    <text evidence="3">The sequence shown here is derived from an EMBL/GenBank/DDBJ whole genome shotgun (WGS) entry which is preliminary data.</text>
</comment>
<evidence type="ECO:0000313" key="3">
    <source>
        <dbReference type="EMBL" id="GAA4649483.1"/>
    </source>
</evidence>
<accession>A0ABP8UZW8</accession>
<dbReference type="SMART" id="SM00829">
    <property type="entry name" value="PKS_ER"/>
    <property type="match status" value="1"/>
</dbReference>
<dbReference type="Proteomes" id="UP001500604">
    <property type="component" value="Unassembled WGS sequence"/>
</dbReference>
<dbReference type="InterPro" id="IPR036291">
    <property type="entry name" value="NAD(P)-bd_dom_sf"/>
</dbReference>
<dbReference type="InterPro" id="IPR013154">
    <property type="entry name" value="ADH-like_N"/>
</dbReference>
<dbReference type="PANTHER" id="PTHR44154">
    <property type="entry name" value="QUINONE OXIDOREDUCTASE"/>
    <property type="match status" value="1"/>
</dbReference>
<dbReference type="InterPro" id="IPR020843">
    <property type="entry name" value="ER"/>
</dbReference>
<dbReference type="InterPro" id="IPR011032">
    <property type="entry name" value="GroES-like_sf"/>
</dbReference>
<gene>
    <name evidence="3" type="ORF">GCM10023116_17570</name>
</gene>
<protein>
    <submittedName>
        <fullName evidence="3">Zinc-dependent alcohol dehydrogenase family protein</fullName>
    </submittedName>
</protein>
<evidence type="ECO:0000259" key="2">
    <source>
        <dbReference type="SMART" id="SM00829"/>
    </source>
</evidence>
<dbReference type="CDD" id="cd08272">
    <property type="entry name" value="MDR6"/>
    <property type="match status" value="1"/>
</dbReference>
<dbReference type="SUPFAM" id="SSF51735">
    <property type="entry name" value="NAD(P)-binding Rossmann-fold domains"/>
    <property type="match status" value="1"/>
</dbReference>
<evidence type="ECO:0000313" key="4">
    <source>
        <dbReference type="Proteomes" id="UP001500604"/>
    </source>
</evidence>
<sequence length="326" mass="35078">MKAMIVRQLGAADVFEQTEKPMPVAKAGHMVVEVRATSVNPLDTMLRSVETPWSANLPEILHGDVAGIVKEVGDGVTRFKPGDEVYGCAGGIAGQDGALAEYMLVDADLMAHKPNSLTMEESAALPLVALTAWEALHDKMNIQKGDNLLIHGATGGVGHIAIQLAKHFGATVTTTTTPRNLETARQLNADHVVNSVDTPVADYVRQYTDGQGFDKVFDTIAGANIQRSFEAVRFNGEVATTLPVDDTSQVVLKSLSLHGILMLIPLVHGINRPAHGKIMEEIARLVDSGVINPLIDPKRFTIWDVADAHRHLEARKAVGKIVLSVE</sequence>
<dbReference type="PANTHER" id="PTHR44154:SF1">
    <property type="entry name" value="QUINONE OXIDOREDUCTASE"/>
    <property type="match status" value="1"/>
</dbReference>
<name>A0ABP8UZW8_9GAMM</name>
<dbReference type="Gene3D" id="3.90.180.10">
    <property type="entry name" value="Medium-chain alcohol dehydrogenases, catalytic domain"/>
    <property type="match status" value="1"/>
</dbReference>
<evidence type="ECO:0000256" key="1">
    <source>
        <dbReference type="ARBA" id="ARBA00022857"/>
    </source>
</evidence>
<proteinExistence type="predicted"/>
<keyword evidence="1" id="KW-0521">NADP</keyword>
<reference evidence="4" key="1">
    <citation type="journal article" date="2019" name="Int. J. Syst. Evol. Microbiol.">
        <title>The Global Catalogue of Microorganisms (GCM) 10K type strain sequencing project: providing services to taxonomists for standard genome sequencing and annotation.</title>
        <authorList>
            <consortium name="The Broad Institute Genomics Platform"/>
            <consortium name="The Broad Institute Genome Sequencing Center for Infectious Disease"/>
            <person name="Wu L."/>
            <person name="Ma J."/>
        </authorList>
    </citation>
    <scope>NUCLEOTIDE SEQUENCE [LARGE SCALE GENOMIC DNA]</scope>
    <source>
        <strain evidence="4">JCM 17805</strain>
    </source>
</reference>
<feature type="domain" description="Enoyl reductase (ER)" evidence="2">
    <location>
        <begin position="7"/>
        <end position="323"/>
    </location>
</feature>
<dbReference type="SUPFAM" id="SSF50129">
    <property type="entry name" value="GroES-like"/>
    <property type="match status" value="1"/>
</dbReference>